<comment type="subcellular location">
    <subcellularLocation>
        <location evidence="1">Membrane</location>
        <topology evidence="1">Multi-pass membrane protein</topology>
    </subcellularLocation>
</comment>
<evidence type="ECO:0000313" key="8">
    <source>
        <dbReference type="Proteomes" id="UP000516173"/>
    </source>
</evidence>
<accession>A0A7G1KLS7</accession>
<evidence type="ECO:0000256" key="3">
    <source>
        <dbReference type="ARBA" id="ARBA00022989"/>
    </source>
</evidence>
<keyword evidence="8" id="KW-1185">Reference proteome</keyword>
<dbReference type="Proteomes" id="UP000516173">
    <property type="component" value="Chromosome"/>
</dbReference>
<sequence>MFAVAAIVWLVAGILLAAAEMLTGDFTLLMLGAAALATAGFSGLADTSLIVDAIVFGVSSAALVFLVRPMLLRRFATPPPTPTNVDALPGKTARVLEAVNEHTGRVKIGGEVWSARPLDPGEEYAEGETVYVMKIDGAHAVVWKGP</sequence>
<dbReference type="InterPro" id="IPR052165">
    <property type="entry name" value="Membrane_assoc_protease"/>
</dbReference>
<dbReference type="InterPro" id="IPR002810">
    <property type="entry name" value="NfeD-like_C"/>
</dbReference>
<evidence type="ECO:0000313" key="7">
    <source>
        <dbReference type="EMBL" id="BCK55791.1"/>
    </source>
</evidence>
<keyword evidence="2 5" id="KW-0812">Transmembrane</keyword>
<gene>
    <name evidence="7" type="ORF">NWFMUON74_35630</name>
</gene>
<dbReference type="GO" id="GO:0005886">
    <property type="term" value="C:plasma membrane"/>
    <property type="evidence" value="ECO:0007669"/>
    <property type="project" value="TreeGrafter"/>
</dbReference>
<keyword evidence="3 5" id="KW-1133">Transmembrane helix</keyword>
<evidence type="ECO:0000256" key="4">
    <source>
        <dbReference type="ARBA" id="ARBA00023136"/>
    </source>
</evidence>
<proteinExistence type="predicted"/>
<dbReference type="SUPFAM" id="SSF141322">
    <property type="entry name" value="NfeD domain-like"/>
    <property type="match status" value="1"/>
</dbReference>
<evidence type="ECO:0000256" key="5">
    <source>
        <dbReference type="SAM" id="Phobius"/>
    </source>
</evidence>
<evidence type="ECO:0000256" key="1">
    <source>
        <dbReference type="ARBA" id="ARBA00004141"/>
    </source>
</evidence>
<evidence type="ECO:0000259" key="6">
    <source>
        <dbReference type="Pfam" id="PF01957"/>
    </source>
</evidence>
<keyword evidence="4 5" id="KW-0472">Membrane</keyword>
<protein>
    <recommendedName>
        <fullName evidence="6">NfeD-like C-terminal domain-containing protein</fullName>
    </recommendedName>
</protein>
<feature type="transmembrane region" description="Helical" evidence="5">
    <location>
        <begin position="47"/>
        <end position="67"/>
    </location>
</feature>
<evidence type="ECO:0000256" key="2">
    <source>
        <dbReference type="ARBA" id="ARBA00022692"/>
    </source>
</evidence>
<dbReference type="AlphaFoldDB" id="A0A7G1KLS7"/>
<name>A0A7G1KLS7_9NOCA</name>
<dbReference type="PANTHER" id="PTHR33507:SF3">
    <property type="entry name" value="INNER MEMBRANE PROTEIN YBBJ"/>
    <property type="match status" value="1"/>
</dbReference>
<dbReference type="Pfam" id="PF01957">
    <property type="entry name" value="NfeD"/>
    <property type="match status" value="1"/>
</dbReference>
<organism evidence="7 8">
    <name type="scientific">Nocardia wallacei</name>
    <dbReference type="NCBI Taxonomy" id="480035"/>
    <lineage>
        <taxon>Bacteria</taxon>
        <taxon>Bacillati</taxon>
        <taxon>Actinomycetota</taxon>
        <taxon>Actinomycetes</taxon>
        <taxon>Mycobacteriales</taxon>
        <taxon>Nocardiaceae</taxon>
        <taxon>Nocardia</taxon>
    </lineage>
</organism>
<dbReference type="Gene3D" id="2.40.50.140">
    <property type="entry name" value="Nucleic acid-binding proteins"/>
    <property type="match status" value="1"/>
</dbReference>
<dbReference type="EMBL" id="AP023396">
    <property type="protein sequence ID" value="BCK55791.1"/>
    <property type="molecule type" value="Genomic_DNA"/>
</dbReference>
<reference evidence="7 8" key="1">
    <citation type="submission" date="2020-08" db="EMBL/GenBank/DDBJ databases">
        <title>Genome Sequencing of Nocardia wallacei strain FMUON74 and assembly.</title>
        <authorList>
            <person name="Toyokawa M."/>
            <person name="Uesaka K."/>
        </authorList>
    </citation>
    <scope>NUCLEOTIDE SEQUENCE [LARGE SCALE GENOMIC DNA]</scope>
    <source>
        <strain evidence="7 8">FMUON74</strain>
    </source>
</reference>
<dbReference type="InterPro" id="IPR012340">
    <property type="entry name" value="NA-bd_OB-fold"/>
</dbReference>
<feature type="domain" description="NfeD-like C-terminal" evidence="6">
    <location>
        <begin position="85"/>
        <end position="144"/>
    </location>
</feature>
<dbReference type="KEGG" id="nwl:NWFMUON74_35630"/>
<dbReference type="PANTHER" id="PTHR33507">
    <property type="entry name" value="INNER MEMBRANE PROTEIN YBBJ"/>
    <property type="match status" value="1"/>
</dbReference>